<dbReference type="RefSeq" id="WP_015834147.1">
    <property type="nucleotide sequence ID" value="NC_012962.1"/>
</dbReference>
<protein>
    <submittedName>
        <fullName evidence="1">Uncharacterized protein</fullName>
    </submittedName>
</protein>
<accession>A0ABX9SRB9</accession>
<organism evidence="1 2">
    <name type="scientific">Photorhabdus asymbiotica</name>
    <dbReference type="NCBI Taxonomy" id="291112"/>
    <lineage>
        <taxon>Bacteria</taxon>
        <taxon>Pseudomonadati</taxon>
        <taxon>Pseudomonadota</taxon>
        <taxon>Gammaproteobacteria</taxon>
        <taxon>Enterobacterales</taxon>
        <taxon>Morganellaceae</taxon>
        <taxon>Photorhabdus</taxon>
    </lineage>
</organism>
<name>A0ABX9SRB9_9GAMM</name>
<comment type="caution">
    <text evidence="1">The sequence shown here is derived from an EMBL/GenBank/DDBJ whole genome shotgun (WGS) entry which is preliminary data.</text>
</comment>
<dbReference type="Proteomes" id="UP000280955">
    <property type="component" value="Unassembled WGS sequence"/>
</dbReference>
<sequence length="327" mass="37875">MPIIGHKEDLIRTERSSVDLTRSSNNRQTDNLELNIPQHKRDNKDIEHAVIYGFSQHRGPEMQKAFADNKNPVTIDEYNAGLGIMGELSLSDYFRISQDLKENRLPELNEKNIQNHSLKYFDAMGVNMKSADPNVKEEAKEQQRAYTRSWGFYMMENKEKLDIQSKINNLIPKKKSFFSKSPGEDEYKKLDEFILKNSNGSNLTIPKQRKILMKFASAKNAVDVTKNLSGEEQTWLKDIIATAFFRQTSKLGMSWFIEQLASPDFRFVIVGFNGEELTTDQIRSNKPWKHGNRRKEGASEYAEPITFSEIRHAHRKGYDSKINFIKK</sequence>
<gene>
    <name evidence="1" type="ORF">BDD30_0278</name>
</gene>
<evidence type="ECO:0000313" key="1">
    <source>
        <dbReference type="EMBL" id="RKS66001.1"/>
    </source>
</evidence>
<keyword evidence="2" id="KW-1185">Reference proteome</keyword>
<dbReference type="EMBL" id="RBLJ01000001">
    <property type="protein sequence ID" value="RKS66001.1"/>
    <property type="molecule type" value="Genomic_DNA"/>
</dbReference>
<reference evidence="1 2" key="1">
    <citation type="submission" date="2018-10" db="EMBL/GenBank/DDBJ databases">
        <title>Genomic Encyclopedia of Archaeal and Bacterial Type Strains, Phase II (KMG-II): from individual species to whole genera.</title>
        <authorList>
            <person name="Goeker M."/>
        </authorList>
    </citation>
    <scope>NUCLEOTIDE SEQUENCE [LARGE SCALE GENOMIC DNA]</scope>
    <source>
        <strain evidence="1 2">DSM 15149</strain>
    </source>
</reference>
<proteinExistence type="predicted"/>
<evidence type="ECO:0000313" key="2">
    <source>
        <dbReference type="Proteomes" id="UP000280955"/>
    </source>
</evidence>